<proteinExistence type="predicted"/>
<dbReference type="EMBL" id="RHHT01000002">
    <property type="protein sequence ID" value="RNB86035.1"/>
    <property type="molecule type" value="Genomic_DNA"/>
</dbReference>
<evidence type="ECO:0000313" key="4">
    <source>
        <dbReference type="Proteomes" id="UP000281915"/>
    </source>
</evidence>
<feature type="domain" description="PBP" evidence="2">
    <location>
        <begin position="49"/>
        <end position="268"/>
    </location>
</feature>
<keyword evidence="1" id="KW-0732">Signal</keyword>
<feature type="signal peptide" evidence="1">
    <location>
        <begin position="1"/>
        <end position="31"/>
    </location>
</feature>
<dbReference type="Pfam" id="PF12849">
    <property type="entry name" value="PBP_like_2"/>
    <property type="match status" value="1"/>
</dbReference>
<comment type="caution">
    <text evidence="3">The sequence shown here is derived from an EMBL/GenBank/DDBJ whole genome shotgun (WGS) entry which is preliminary data.</text>
</comment>
<organism evidence="3 4">
    <name type="scientific">Brevibacillus panacihumi</name>
    <dbReference type="NCBI Taxonomy" id="497735"/>
    <lineage>
        <taxon>Bacteria</taxon>
        <taxon>Bacillati</taxon>
        <taxon>Bacillota</taxon>
        <taxon>Bacilli</taxon>
        <taxon>Bacillales</taxon>
        <taxon>Paenibacillaceae</taxon>
        <taxon>Brevibacillus</taxon>
    </lineage>
</organism>
<gene>
    <name evidence="3" type="ORF">EDM58_00305</name>
</gene>
<sequence length="295" mass="31743">MRRMKTIQSITTLFCLALLLLLAACSSSQPAAAPEQGNQPAAAPAPAPSAGEKKEIILATTTSTQDSGLLDALLPVFEQQSGITVKVIAVGTGQAIKLGEEGNADVLLVHSRKAEDEFVEKGFGINAFDVMYNQFYIVGPAEDPAGIKGVQSAKEAMAKIAEKQSPFVSRGDDSGTDKKEKSIWKEAAITPEGSWYVSSGQGMGETLQMADEMRAYTLTDEATFLSRKLNLEVLVQGDKSLLNPYGIIQVKSSAKPEEGMQLIRFFTEEQGQKLIGEFGKETYGKGLFVPDAKKR</sequence>
<dbReference type="InterPro" id="IPR052738">
    <property type="entry name" value="ABC-Tungstate_binding"/>
</dbReference>
<dbReference type="PANTHER" id="PTHR37945">
    <property type="entry name" value="EXTRACELLULAR TUNGSTATE BINDING PROTEIN"/>
    <property type="match status" value="1"/>
</dbReference>
<accession>A0A3M8DFC5</accession>
<dbReference type="InterPro" id="IPR024370">
    <property type="entry name" value="PBP_domain"/>
</dbReference>
<reference evidence="3 4" key="1">
    <citation type="submission" date="2018-10" db="EMBL/GenBank/DDBJ databases">
        <title>Phylogenomics of Brevibacillus.</title>
        <authorList>
            <person name="Dunlap C."/>
        </authorList>
    </citation>
    <scope>NUCLEOTIDE SEQUENCE [LARGE SCALE GENOMIC DNA]</scope>
    <source>
        <strain evidence="3 4">JCM 15085</strain>
    </source>
</reference>
<dbReference type="SUPFAM" id="SSF53850">
    <property type="entry name" value="Periplasmic binding protein-like II"/>
    <property type="match status" value="1"/>
</dbReference>
<evidence type="ECO:0000313" key="3">
    <source>
        <dbReference type="EMBL" id="RNB86035.1"/>
    </source>
</evidence>
<dbReference type="Proteomes" id="UP000281915">
    <property type="component" value="Unassembled WGS sequence"/>
</dbReference>
<feature type="chain" id="PRO_5039664493" evidence="1">
    <location>
        <begin position="32"/>
        <end position="295"/>
    </location>
</feature>
<dbReference type="AlphaFoldDB" id="A0A3M8DFC5"/>
<dbReference type="PANTHER" id="PTHR37945:SF1">
    <property type="entry name" value="EXTRACELLULAR TUNGSTATE BINDING PROTEIN"/>
    <property type="match status" value="1"/>
</dbReference>
<evidence type="ECO:0000256" key="1">
    <source>
        <dbReference type="SAM" id="SignalP"/>
    </source>
</evidence>
<dbReference type="PROSITE" id="PS51257">
    <property type="entry name" value="PROKAR_LIPOPROTEIN"/>
    <property type="match status" value="1"/>
</dbReference>
<protein>
    <submittedName>
        <fullName evidence="3">Tungsten ABC transporter substrate-binding protein</fullName>
    </submittedName>
</protein>
<name>A0A3M8DFC5_9BACL</name>
<dbReference type="Gene3D" id="3.40.190.10">
    <property type="entry name" value="Periplasmic binding protein-like II"/>
    <property type="match status" value="2"/>
</dbReference>
<evidence type="ECO:0000259" key="2">
    <source>
        <dbReference type="Pfam" id="PF12849"/>
    </source>
</evidence>